<evidence type="ECO:0000256" key="8">
    <source>
        <dbReference type="RuleBase" id="RU003837"/>
    </source>
</evidence>
<dbReference type="NCBIfam" id="TIGR00417">
    <property type="entry name" value="speE"/>
    <property type="match status" value="1"/>
</dbReference>
<dbReference type="RefSeq" id="WP_158341337.1">
    <property type="nucleotide sequence ID" value="NZ_CP029161.1"/>
</dbReference>
<accession>A0A2U8DH22</accession>
<keyword evidence="3 5" id="KW-0745">Spermidine biosynthesis</keyword>
<feature type="binding site" evidence="5">
    <location>
        <position position="64"/>
    </location>
    <ligand>
        <name>spermidine</name>
        <dbReference type="ChEBI" id="CHEBI:57834"/>
    </ligand>
</feature>
<proteinExistence type="inferred from homology"/>
<name>A0A2U8DH22_9GAMM</name>
<dbReference type="InterPro" id="IPR030373">
    <property type="entry name" value="PABS_CS"/>
</dbReference>
<evidence type="ECO:0000256" key="5">
    <source>
        <dbReference type="HAMAP-Rule" id="MF_00198"/>
    </source>
</evidence>
<dbReference type="InterPro" id="IPR030374">
    <property type="entry name" value="PABS"/>
</dbReference>
<dbReference type="HAMAP" id="MF_00198">
    <property type="entry name" value="Spermidine_synth"/>
    <property type="match status" value="1"/>
</dbReference>
<dbReference type="EC" id="2.5.1.16" evidence="5"/>
<reference evidence="10 11" key="1">
    <citation type="submission" date="2018-04" db="EMBL/GenBank/DDBJ databases">
        <title>Genome sequence of Buchnera aphidicola from Melaphis sacchari.</title>
        <authorList>
            <person name="Geib S.M."/>
            <person name="Palmer N.A."/>
            <person name="Sattler S.E."/>
            <person name="Sarath G."/>
        </authorList>
    </citation>
    <scope>NUCLEOTIDE SEQUENCE [LARGE SCALE GENOMIC DNA]</scope>
    <source>
        <strain evidence="10 11">LSU</strain>
    </source>
</reference>
<comment type="similarity">
    <text evidence="1 5 7">Belongs to the spermidine/spermine synthase family.</text>
</comment>
<dbReference type="GO" id="GO:0005829">
    <property type="term" value="C:cytosol"/>
    <property type="evidence" value="ECO:0007669"/>
    <property type="project" value="TreeGrafter"/>
</dbReference>
<dbReference type="PANTHER" id="PTHR11558">
    <property type="entry name" value="SPERMIDINE/SPERMINE SYNTHASE"/>
    <property type="match status" value="1"/>
</dbReference>
<dbReference type="GO" id="GO:0008295">
    <property type="term" value="P:spermidine biosynthetic process"/>
    <property type="evidence" value="ECO:0007669"/>
    <property type="project" value="UniProtKB-UniRule"/>
</dbReference>
<evidence type="ECO:0000256" key="3">
    <source>
        <dbReference type="ARBA" id="ARBA00023066"/>
    </source>
</evidence>
<sequence>MVDKKIWHETLHHDIGQYFLIEKILYKKKNRYHEIKIFHNSIMGKIMTIDGIVQTTEKDEFIYHEMLTHVPILSHGSVKDVLIIGGGDGGILREVCRHKSINSITMVEIDIDIINLCKKYFPNHSNNAYNDPRLNIIIDNGCNFIKNTKNKFNLIISDSTDPVGCGESLFSSEFYSNCKRCLGYDGIFVAQNGVFFLQKNEIILTFKKLKKYFFDVKFYQASIPTYYGGIMMFAWGSDNFEYRKIHNKDLKKRIQNSKLNFNYYNSKIHIGSFYLPQNVISILNKSNNLSVGE</sequence>
<gene>
    <name evidence="5" type="primary">speE</name>
    <name evidence="10" type="ORF">DD681_01980</name>
</gene>
<comment type="catalytic activity">
    <reaction evidence="5 8">
        <text>S-adenosyl 3-(methylsulfanyl)propylamine + putrescine = S-methyl-5'-thioadenosine + spermidine + H(+)</text>
        <dbReference type="Rhea" id="RHEA:12721"/>
        <dbReference type="ChEBI" id="CHEBI:15378"/>
        <dbReference type="ChEBI" id="CHEBI:17509"/>
        <dbReference type="ChEBI" id="CHEBI:57443"/>
        <dbReference type="ChEBI" id="CHEBI:57834"/>
        <dbReference type="ChEBI" id="CHEBI:326268"/>
        <dbReference type="EC" id="2.5.1.16"/>
    </reaction>
</comment>
<feature type="active site" description="Proton acceptor" evidence="5 6">
    <location>
        <position position="158"/>
    </location>
</feature>
<organism evidence="10 11">
    <name type="scientific">Buchnera aphidicola</name>
    <name type="common">Melanaphis sacchari</name>
    <dbReference type="NCBI Taxonomy" id="2173854"/>
    <lineage>
        <taxon>Bacteria</taxon>
        <taxon>Pseudomonadati</taxon>
        <taxon>Pseudomonadota</taxon>
        <taxon>Gammaproteobacteria</taxon>
        <taxon>Enterobacterales</taxon>
        <taxon>Erwiniaceae</taxon>
        <taxon>Buchnera</taxon>
    </lineage>
</organism>
<comment type="pathway">
    <text evidence="5">Amine and polyamine biosynthesis; spermidine biosynthesis; spermidine from putrescine: step 1/1.</text>
</comment>
<dbReference type="GO" id="GO:0004766">
    <property type="term" value="F:spermidine synthase activity"/>
    <property type="evidence" value="ECO:0007669"/>
    <property type="project" value="UniProtKB-UniRule"/>
</dbReference>
<feature type="binding site" evidence="5">
    <location>
        <position position="108"/>
    </location>
    <ligand>
        <name>S-methyl-5'-thioadenosine</name>
        <dbReference type="ChEBI" id="CHEBI:17509"/>
    </ligand>
</feature>
<dbReference type="InterPro" id="IPR029063">
    <property type="entry name" value="SAM-dependent_MTases_sf"/>
</dbReference>
<dbReference type="Gene3D" id="3.40.50.150">
    <property type="entry name" value="Vaccinia Virus protein VP39"/>
    <property type="match status" value="1"/>
</dbReference>
<dbReference type="NCBIfam" id="NF002010">
    <property type="entry name" value="PRK00811.1"/>
    <property type="match status" value="1"/>
</dbReference>
<evidence type="ECO:0000259" key="9">
    <source>
        <dbReference type="PROSITE" id="PS51006"/>
    </source>
</evidence>
<evidence type="ECO:0000256" key="6">
    <source>
        <dbReference type="PROSITE-ProRule" id="PRU00354"/>
    </source>
</evidence>
<dbReference type="Proteomes" id="UP000244884">
    <property type="component" value="Chromosome"/>
</dbReference>
<dbReference type="Gene3D" id="2.30.140.10">
    <property type="entry name" value="Spermidine synthase, tetramerisation domain"/>
    <property type="match status" value="1"/>
</dbReference>
<dbReference type="SUPFAM" id="SSF53335">
    <property type="entry name" value="S-adenosyl-L-methionine-dependent methyltransferases"/>
    <property type="match status" value="1"/>
</dbReference>
<dbReference type="PANTHER" id="PTHR11558:SF11">
    <property type="entry name" value="SPERMIDINE SYNTHASE"/>
    <property type="match status" value="1"/>
</dbReference>
<evidence type="ECO:0000256" key="2">
    <source>
        <dbReference type="ARBA" id="ARBA00022679"/>
    </source>
</evidence>
<dbReference type="OrthoDB" id="9793120at2"/>
<feature type="binding site" evidence="5">
    <location>
        <begin position="140"/>
        <end position="141"/>
    </location>
    <ligand>
        <name>S-methyl-5'-thioadenosine</name>
        <dbReference type="ChEBI" id="CHEBI:17509"/>
    </ligand>
</feature>
<feature type="binding site" evidence="5">
    <location>
        <position position="88"/>
    </location>
    <ligand>
        <name>spermidine</name>
        <dbReference type="ChEBI" id="CHEBI:57834"/>
    </ligand>
</feature>
<dbReference type="InterPro" id="IPR037163">
    <property type="entry name" value="Spermidine_synt_N_sf"/>
</dbReference>
<dbReference type="UniPathway" id="UPA00248">
    <property type="reaction ID" value="UER00314"/>
</dbReference>
<keyword evidence="4 5" id="KW-0620">Polyamine biosynthesis</keyword>
<dbReference type="AlphaFoldDB" id="A0A2U8DH22"/>
<comment type="caution">
    <text evidence="5">Lacks conserved residue(s) required for the propagation of feature annotation.</text>
</comment>
<dbReference type="Pfam" id="PF01564">
    <property type="entry name" value="Spermine_synth"/>
    <property type="match status" value="1"/>
</dbReference>
<evidence type="ECO:0000256" key="1">
    <source>
        <dbReference type="ARBA" id="ARBA00007867"/>
    </source>
</evidence>
<dbReference type="EMBL" id="CP029161">
    <property type="protein sequence ID" value="AWH90562.1"/>
    <property type="molecule type" value="Genomic_DNA"/>
</dbReference>
<dbReference type="InterPro" id="IPR035246">
    <property type="entry name" value="Spermidine_synt_N"/>
</dbReference>
<comment type="function">
    <text evidence="5">Catalyzes the irreversible transfer of a propylamine group from the amino donor S-adenosylmethioninamine (decarboxy-AdoMet) to putrescine (1,4-diaminobutane) to yield spermidine.</text>
</comment>
<evidence type="ECO:0000256" key="7">
    <source>
        <dbReference type="RuleBase" id="RU003836"/>
    </source>
</evidence>
<feature type="domain" description="PABS" evidence="9">
    <location>
        <begin position="5"/>
        <end position="238"/>
    </location>
</feature>
<protein>
    <recommendedName>
        <fullName evidence="5">Polyamine aminopropyltransferase</fullName>
    </recommendedName>
    <alternativeName>
        <fullName evidence="5">Putrescine aminopropyltransferase</fullName>
        <shortName evidence="5">PAPT</shortName>
    </alternativeName>
    <alternativeName>
        <fullName evidence="5">Spermidine synthase</fullName>
        <shortName evidence="5">SPDS</shortName>
        <shortName evidence="5">SPDSY</shortName>
        <ecNumber evidence="5">2.5.1.16</ecNumber>
    </alternativeName>
</protein>
<evidence type="ECO:0000313" key="11">
    <source>
        <dbReference type="Proteomes" id="UP000244884"/>
    </source>
</evidence>
<dbReference type="InterPro" id="IPR001045">
    <property type="entry name" value="Spermi_synthase"/>
</dbReference>
<feature type="binding site" evidence="5">
    <location>
        <begin position="158"/>
        <end position="161"/>
    </location>
    <ligand>
        <name>spermidine</name>
        <dbReference type="ChEBI" id="CHEBI:57834"/>
    </ligand>
</feature>
<evidence type="ECO:0000256" key="4">
    <source>
        <dbReference type="ARBA" id="ARBA00023115"/>
    </source>
</evidence>
<comment type="subunit">
    <text evidence="5">Homodimer or homotetramer.</text>
</comment>
<dbReference type="PROSITE" id="PS51006">
    <property type="entry name" value="PABS_2"/>
    <property type="match status" value="1"/>
</dbReference>
<keyword evidence="2 5" id="KW-0808">Transferase</keyword>
<evidence type="ECO:0000313" key="10">
    <source>
        <dbReference type="EMBL" id="AWH90562.1"/>
    </source>
</evidence>
<dbReference type="Pfam" id="PF17284">
    <property type="entry name" value="Spermine_synt_N"/>
    <property type="match status" value="1"/>
</dbReference>
<dbReference type="PROSITE" id="PS01330">
    <property type="entry name" value="PABS_1"/>
    <property type="match status" value="1"/>
</dbReference>